<organism evidence="3 4">
    <name type="scientific">Chthoniobacter flavus Ellin428</name>
    <dbReference type="NCBI Taxonomy" id="497964"/>
    <lineage>
        <taxon>Bacteria</taxon>
        <taxon>Pseudomonadati</taxon>
        <taxon>Verrucomicrobiota</taxon>
        <taxon>Spartobacteria</taxon>
        <taxon>Chthoniobacterales</taxon>
        <taxon>Chthoniobacteraceae</taxon>
        <taxon>Chthoniobacter</taxon>
    </lineage>
</organism>
<feature type="signal peptide" evidence="1">
    <location>
        <begin position="1"/>
        <end position="21"/>
    </location>
</feature>
<dbReference type="InterPro" id="IPR005532">
    <property type="entry name" value="SUMF_dom"/>
</dbReference>
<comment type="caution">
    <text evidence="3">The sequence shown here is derived from an EMBL/GenBank/DDBJ whole genome shotgun (WGS) entry which is preliminary data.</text>
</comment>
<accession>B4D9C7</accession>
<gene>
    <name evidence="3" type="ORF">CfE428DRAFT_5517</name>
</gene>
<dbReference type="Proteomes" id="UP000005824">
    <property type="component" value="Unassembled WGS sequence"/>
</dbReference>
<proteinExistence type="predicted"/>
<evidence type="ECO:0000313" key="3">
    <source>
        <dbReference type="EMBL" id="EDY16888.1"/>
    </source>
</evidence>
<dbReference type="SUPFAM" id="SSF56436">
    <property type="entry name" value="C-type lectin-like"/>
    <property type="match status" value="1"/>
</dbReference>
<name>B4D9C7_9BACT</name>
<protein>
    <recommendedName>
        <fullName evidence="2">Sulfatase-modifying factor enzyme-like domain-containing protein</fullName>
    </recommendedName>
</protein>
<dbReference type="AlphaFoldDB" id="B4D9C7"/>
<evidence type="ECO:0000259" key="2">
    <source>
        <dbReference type="Pfam" id="PF03781"/>
    </source>
</evidence>
<feature type="chain" id="PRO_5002802625" description="Sulfatase-modifying factor enzyme-like domain-containing protein" evidence="1">
    <location>
        <begin position="22"/>
        <end position="337"/>
    </location>
</feature>
<dbReference type="GO" id="GO:0120147">
    <property type="term" value="F:formylglycine-generating oxidase activity"/>
    <property type="evidence" value="ECO:0007669"/>
    <property type="project" value="TreeGrafter"/>
</dbReference>
<dbReference type="InterPro" id="IPR013424">
    <property type="entry name" value="Ice-binding_C"/>
</dbReference>
<dbReference type="eggNOG" id="COG1262">
    <property type="taxonomic scope" value="Bacteria"/>
</dbReference>
<dbReference type="EMBL" id="ABVL01000026">
    <property type="protein sequence ID" value="EDY16888.1"/>
    <property type="molecule type" value="Genomic_DNA"/>
</dbReference>
<dbReference type="Pfam" id="PF03781">
    <property type="entry name" value="FGE-sulfatase"/>
    <property type="match status" value="1"/>
</dbReference>
<keyword evidence="1" id="KW-0732">Signal</keyword>
<dbReference type="NCBIfam" id="TIGR02595">
    <property type="entry name" value="PEP_CTERM"/>
    <property type="match status" value="1"/>
</dbReference>
<feature type="domain" description="Sulfatase-modifying factor enzyme-like" evidence="2">
    <location>
        <begin position="48"/>
        <end position="307"/>
    </location>
</feature>
<dbReference type="InParanoid" id="B4D9C7"/>
<dbReference type="PANTHER" id="PTHR23150:SF19">
    <property type="entry name" value="FORMYLGLYCINE-GENERATING ENZYME"/>
    <property type="match status" value="1"/>
</dbReference>
<evidence type="ECO:0000313" key="4">
    <source>
        <dbReference type="Proteomes" id="UP000005824"/>
    </source>
</evidence>
<evidence type="ECO:0000256" key="1">
    <source>
        <dbReference type="SAM" id="SignalP"/>
    </source>
</evidence>
<keyword evidence="4" id="KW-1185">Reference proteome</keyword>
<dbReference type="InterPro" id="IPR016187">
    <property type="entry name" value="CTDL_fold"/>
</dbReference>
<dbReference type="STRING" id="497964.CfE428DRAFT_5517"/>
<dbReference type="Gene3D" id="3.90.1580.10">
    <property type="entry name" value="paralog of FGE (formylglycine-generating enzyme)"/>
    <property type="match status" value="1"/>
</dbReference>
<dbReference type="PANTHER" id="PTHR23150">
    <property type="entry name" value="SULFATASE MODIFYING FACTOR 1, 2"/>
    <property type="match status" value="1"/>
</dbReference>
<dbReference type="RefSeq" id="WP_006982838.1">
    <property type="nucleotide sequence ID" value="NZ_ABVL01000026.1"/>
</dbReference>
<dbReference type="InterPro" id="IPR042095">
    <property type="entry name" value="SUMF_sf"/>
</dbReference>
<dbReference type="InterPro" id="IPR051043">
    <property type="entry name" value="Sulfatase_Mod_Factor_Kinase"/>
</dbReference>
<reference evidence="3 4" key="1">
    <citation type="journal article" date="2011" name="J. Bacteriol.">
        <title>Genome sequence of Chthoniobacter flavus Ellin428, an aerobic heterotrophic soil bacterium.</title>
        <authorList>
            <person name="Kant R."/>
            <person name="van Passel M.W."/>
            <person name="Palva A."/>
            <person name="Lucas S."/>
            <person name="Lapidus A."/>
            <person name="Glavina Del Rio T."/>
            <person name="Dalin E."/>
            <person name="Tice H."/>
            <person name="Bruce D."/>
            <person name="Goodwin L."/>
            <person name="Pitluck S."/>
            <person name="Larimer F.W."/>
            <person name="Land M.L."/>
            <person name="Hauser L."/>
            <person name="Sangwan P."/>
            <person name="de Vos W.M."/>
            <person name="Janssen P.H."/>
            <person name="Smidt H."/>
        </authorList>
    </citation>
    <scope>NUCLEOTIDE SEQUENCE [LARGE SCALE GENOMIC DNA]</scope>
    <source>
        <strain evidence="3 4">Ellin428</strain>
    </source>
</reference>
<sequence>MKSKHLIAAGFLALIAASAQADIGYQYVTVGDPGNANDPATGSIYGEVDYTYDIGKYDVTLNQYVTFLNAVAKADPYGLYNSRMTDPNSAGISQSGSSGSYSYSVIGSGNRPVAAVSWFDAARFANWVQNGQLTGLETAATTEEGAYTLDGATSGIILKNANAVNWIPTESEWYKAAYFDPTASGGTGGYWTYATRSNTAPGNVVGNGTNQANFNTIANGFYSVTQSNVYDTNQNYLTNVGAFTNSASAYGTYDQNGDVNNWNDAVSGNDRGVRGGSWGSNAVNLASSYRVLVVPGAEGSTTGFRLASVSVPEPGVAMSLLLAGGWLLARRRRSSAT</sequence>